<evidence type="ECO:0000256" key="1">
    <source>
        <dbReference type="SAM" id="MobiDB-lite"/>
    </source>
</evidence>
<accession>A0A1P9X1T9</accession>
<protein>
    <submittedName>
        <fullName evidence="2">Uncharacterized protein</fullName>
    </submittedName>
</protein>
<dbReference type="KEGG" id="smon:AWR27_21070"/>
<dbReference type="Proteomes" id="UP000187941">
    <property type="component" value="Chromosome"/>
</dbReference>
<feature type="compositionally biased region" description="Basic and acidic residues" evidence="1">
    <location>
        <begin position="86"/>
        <end position="103"/>
    </location>
</feature>
<sequence>MRITNVAVDKLFSKIRCKLVDLIKFRKVMSTVTIHVPEEKEEILMNFLRSIPYIVVEKSNPSTRTDSVWTRLEGKYAGAGITSETLARENDREKQREHQQGLQ</sequence>
<dbReference type="EMBL" id="CP014263">
    <property type="protein sequence ID" value="AQG81580.1"/>
    <property type="molecule type" value="Genomic_DNA"/>
</dbReference>
<organism evidence="2 3">
    <name type="scientific">Spirosoma montaniterrae</name>
    <dbReference type="NCBI Taxonomy" id="1178516"/>
    <lineage>
        <taxon>Bacteria</taxon>
        <taxon>Pseudomonadati</taxon>
        <taxon>Bacteroidota</taxon>
        <taxon>Cytophagia</taxon>
        <taxon>Cytophagales</taxon>
        <taxon>Cytophagaceae</taxon>
        <taxon>Spirosoma</taxon>
    </lineage>
</organism>
<reference evidence="2 3" key="1">
    <citation type="submission" date="2016-01" db="EMBL/GenBank/DDBJ databases">
        <authorList>
            <person name="Oliw E.H."/>
        </authorList>
    </citation>
    <scope>NUCLEOTIDE SEQUENCE [LARGE SCALE GENOMIC DNA]</scope>
    <source>
        <strain evidence="2 3">DY10</strain>
    </source>
</reference>
<dbReference type="STRING" id="1178516.AWR27_21070"/>
<feature type="region of interest" description="Disordered" evidence="1">
    <location>
        <begin position="83"/>
        <end position="103"/>
    </location>
</feature>
<gene>
    <name evidence="2" type="ORF">AWR27_21070</name>
</gene>
<keyword evidence="3" id="KW-1185">Reference proteome</keyword>
<proteinExistence type="predicted"/>
<evidence type="ECO:0000313" key="2">
    <source>
        <dbReference type="EMBL" id="AQG81580.1"/>
    </source>
</evidence>
<dbReference type="AlphaFoldDB" id="A0A1P9X1T9"/>
<name>A0A1P9X1T9_9BACT</name>
<evidence type="ECO:0000313" key="3">
    <source>
        <dbReference type="Proteomes" id="UP000187941"/>
    </source>
</evidence>